<dbReference type="AlphaFoldDB" id="A0A1F7XBJ7"/>
<accession>A0A1F7XBJ7</accession>
<comment type="caution">
    <text evidence="2">The sequence shown here is derived from an EMBL/GenBank/DDBJ whole genome shotgun (WGS) entry which is preliminary data.</text>
</comment>
<feature type="compositionally biased region" description="Basic and acidic residues" evidence="1">
    <location>
        <begin position="95"/>
        <end position="104"/>
    </location>
</feature>
<reference evidence="2 3" key="1">
    <citation type="journal article" date="2016" name="Nat. Commun.">
        <title>Thousands of microbial genomes shed light on interconnected biogeochemical processes in an aquifer system.</title>
        <authorList>
            <person name="Anantharaman K."/>
            <person name="Brown C.T."/>
            <person name="Hug L.A."/>
            <person name="Sharon I."/>
            <person name="Castelle C.J."/>
            <person name="Probst A.J."/>
            <person name="Thomas B.C."/>
            <person name="Singh A."/>
            <person name="Wilkins M.J."/>
            <person name="Karaoz U."/>
            <person name="Brodie E.L."/>
            <person name="Williams K.H."/>
            <person name="Hubbard S.S."/>
            <person name="Banfield J.F."/>
        </authorList>
    </citation>
    <scope>NUCLEOTIDE SEQUENCE [LARGE SCALE GENOMIC DNA]</scope>
</reference>
<evidence type="ECO:0000256" key="1">
    <source>
        <dbReference type="SAM" id="MobiDB-lite"/>
    </source>
</evidence>
<organism evidence="2 3">
    <name type="scientific">Candidatus Woesebacteria bacterium RBG_16_34_12</name>
    <dbReference type="NCBI Taxonomy" id="1802480"/>
    <lineage>
        <taxon>Bacteria</taxon>
        <taxon>Candidatus Woeseibacteriota</taxon>
    </lineage>
</organism>
<proteinExistence type="predicted"/>
<evidence type="ECO:0000313" key="2">
    <source>
        <dbReference type="EMBL" id="OGM12139.1"/>
    </source>
</evidence>
<gene>
    <name evidence="2" type="ORF">A2Z22_03555</name>
</gene>
<feature type="region of interest" description="Disordered" evidence="1">
    <location>
        <begin position="40"/>
        <end position="140"/>
    </location>
</feature>
<dbReference type="Proteomes" id="UP000177053">
    <property type="component" value="Unassembled WGS sequence"/>
</dbReference>
<feature type="compositionally biased region" description="Basic and acidic residues" evidence="1">
    <location>
        <begin position="123"/>
        <end position="140"/>
    </location>
</feature>
<name>A0A1F7XBJ7_9BACT</name>
<dbReference type="EMBL" id="MGFS01000003">
    <property type="protein sequence ID" value="OGM12139.1"/>
    <property type="molecule type" value="Genomic_DNA"/>
</dbReference>
<protein>
    <submittedName>
        <fullName evidence="2">Uncharacterized protein</fullName>
    </submittedName>
</protein>
<sequence length="140" mass="16070">MPGHEIEKRVEALRDLSIHRAFFVTEGLGIPLIVREQLEFPENNGRRKNNNRSGKITNMGSGKQKPPKVNFRDVTEEGMGPILDNLEEQTGLDPSKLDPEEPALRRHIRIRREQEEIYGTTPEKIEQNRDGKDISRGMDD</sequence>
<evidence type="ECO:0000313" key="3">
    <source>
        <dbReference type="Proteomes" id="UP000177053"/>
    </source>
</evidence>